<gene>
    <name evidence="2" type="ORF">CSW57_21335</name>
</gene>
<dbReference type="InterPro" id="IPR037523">
    <property type="entry name" value="VOC_core"/>
</dbReference>
<proteinExistence type="predicted"/>
<evidence type="ECO:0000313" key="3">
    <source>
        <dbReference type="Proteomes" id="UP000225108"/>
    </source>
</evidence>
<organism evidence="2 3">
    <name type="scientific">Williamsia marianensis</name>
    <dbReference type="NCBI Taxonomy" id="85044"/>
    <lineage>
        <taxon>Bacteria</taxon>
        <taxon>Bacillati</taxon>
        <taxon>Actinomycetota</taxon>
        <taxon>Actinomycetes</taxon>
        <taxon>Mycobacteriales</taxon>
        <taxon>Nocardiaceae</taxon>
        <taxon>Williamsia</taxon>
    </lineage>
</organism>
<sequence length="236" mass="26398">MNFPCLHLDVHIIERFDTREGLGQPGDREHRRVARHRFNCNHSKHVNCVTYASASAWHHQLSRAASGGHVVGITLIVVIMTSLNAGPRQLWHVGLLVERLEDGMDDLSTALGLQWAPIHEVDSDMERPDGSTFPLKTRVVFSTDLPLAIELIEPSPGTPNVRRGDSAFHHLGYWSDDLVSEEQRLDELGMPCVYFRNDEAGLRRIMLNEGPYGILLEACNALTKRPGLEAYYPGAS</sequence>
<evidence type="ECO:0000313" key="2">
    <source>
        <dbReference type="EMBL" id="PHV66446.1"/>
    </source>
</evidence>
<reference evidence="2 3" key="1">
    <citation type="submission" date="2017-10" db="EMBL/GenBank/DDBJ databases">
        <title>The draft genome sequence of Williamsia sp. BULT 1.1 isolated from the semi-arid grassland soils from South Africa.</title>
        <authorList>
            <person name="Kabwe M.H."/>
            <person name="Govender N."/>
            <person name="Mutseka Lunga P."/>
            <person name="Vikram S."/>
            <person name="Makhalanyane T.P."/>
        </authorList>
    </citation>
    <scope>NUCLEOTIDE SEQUENCE [LARGE SCALE GENOMIC DNA]</scope>
    <source>
        <strain evidence="2 3">BULT 1.1</strain>
    </source>
</reference>
<accession>A0A2G3PL16</accession>
<dbReference type="AlphaFoldDB" id="A0A2G3PL16"/>
<dbReference type="EMBL" id="PEBD01000010">
    <property type="protein sequence ID" value="PHV66446.1"/>
    <property type="molecule type" value="Genomic_DNA"/>
</dbReference>
<dbReference type="InterPro" id="IPR029068">
    <property type="entry name" value="Glyas_Bleomycin-R_OHBP_Dase"/>
</dbReference>
<dbReference type="Gene3D" id="3.10.180.10">
    <property type="entry name" value="2,3-Dihydroxybiphenyl 1,2-Dioxygenase, domain 1"/>
    <property type="match status" value="1"/>
</dbReference>
<feature type="domain" description="VOC" evidence="1">
    <location>
        <begin position="89"/>
        <end position="221"/>
    </location>
</feature>
<dbReference type="Pfam" id="PF13669">
    <property type="entry name" value="Glyoxalase_4"/>
    <property type="match status" value="1"/>
</dbReference>
<dbReference type="PROSITE" id="PS51819">
    <property type="entry name" value="VOC"/>
    <property type="match status" value="1"/>
</dbReference>
<protein>
    <recommendedName>
        <fullName evidence="1">VOC domain-containing protein</fullName>
    </recommendedName>
</protein>
<dbReference type="SUPFAM" id="SSF54593">
    <property type="entry name" value="Glyoxalase/Bleomycin resistance protein/Dihydroxybiphenyl dioxygenase"/>
    <property type="match status" value="1"/>
</dbReference>
<comment type="caution">
    <text evidence="2">The sequence shown here is derived from an EMBL/GenBank/DDBJ whole genome shotgun (WGS) entry which is preliminary data.</text>
</comment>
<dbReference type="Proteomes" id="UP000225108">
    <property type="component" value="Unassembled WGS sequence"/>
</dbReference>
<name>A0A2G3PL16_WILMA</name>
<evidence type="ECO:0000259" key="1">
    <source>
        <dbReference type="PROSITE" id="PS51819"/>
    </source>
</evidence>